<dbReference type="EMBL" id="BJXB01000014">
    <property type="protein sequence ID" value="GEM47553.1"/>
    <property type="molecule type" value="Genomic_DNA"/>
</dbReference>
<organism evidence="1 2">
    <name type="scientific">Deinococcus cellulosilyticus (strain DSM 18568 / NBRC 106333 / KACC 11606 / 5516J-15)</name>
    <dbReference type="NCBI Taxonomy" id="1223518"/>
    <lineage>
        <taxon>Bacteria</taxon>
        <taxon>Thermotogati</taxon>
        <taxon>Deinococcota</taxon>
        <taxon>Deinococci</taxon>
        <taxon>Deinococcales</taxon>
        <taxon>Deinococcaceae</taxon>
        <taxon>Deinococcus</taxon>
    </lineage>
</organism>
<comment type="caution">
    <text evidence="1">The sequence shown here is derived from an EMBL/GenBank/DDBJ whole genome shotgun (WGS) entry which is preliminary data.</text>
</comment>
<proteinExistence type="predicted"/>
<protein>
    <submittedName>
        <fullName evidence="1">Uncharacterized protein</fullName>
    </submittedName>
</protein>
<dbReference type="RefSeq" id="WP_146885901.1">
    <property type="nucleotide sequence ID" value="NZ_BJXB01000014.1"/>
</dbReference>
<sequence length="258" mass="29600">MELPAAWQEKTHFEMVLSWVSSTHQPRPKSKGLLQALGLDEDTEVLQDLDLDGARGREVSAGWYHHFKVNRMMDNYPSRDAALEAAFRLIKSWSMNETPFLSLPLEAPLWLSKGERRKLIEHLRNHLQEKEMEEPAWEALAPINAEYGLHVGVYQITFAEEFTTTFADASNPIRSLEGKQVELYRVLKVVEQPEPQDWKEVVTGVLRLEGTDIWIEQTRVLADPKVKVTGIPFEEATWTAGDYHYSLSKLRSEAEEIA</sequence>
<gene>
    <name evidence="1" type="ORF">DC3_31880</name>
</gene>
<dbReference type="Proteomes" id="UP000321306">
    <property type="component" value="Unassembled WGS sequence"/>
</dbReference>
<name>A0A511N3V7_DEIC1</name>
<dbReference type="AlphaFoldDB" id="A0A511N3V7"/>
<reference evidence="1 2" key="1">
    <citation type="submission" date="2019-07" db="EMBL/GenBank/DDBJ databases">
        <title>Whole genome shotgun sequence of Deinococcus cellulosilyticus NBRC 106333.</title>
        <authorList>
            <person name="Hosoyama A."/>
            <person name="Uohara A."/>
            <person name="Ohji S."/>
            <person name="Ichikawa N."/>
        </authorList>
    </citation>
    <scope>NUCLEOTIDE SEQUENCE [LARGE SCALE GENOMIC DNA]</scope>
    <source>
        <strain evidence="1 2">NBRC 106333</strain>
    </source>
</reference>
<accession>A0A511N3V7</accession>
<evidence type="ECO:0000313" key="1">
    <source>
        <dbReference type="EMBL" id="GEM47553.1"/>
    </source>
</evidence>
<keyword evidence="2" id="KW-1185">Reference proteome</keyword>
<evidence type="ECO:0000313" key="2">
    <source>
        <dbReference type="Proteomes" id="UP000321306"/>
    </source>
</evidence>